<evidence type="ECO:0000256" key="2">
    <source>
        <dbReference type="ARBA" id="ARBA00023315"/>
    </source>
</evidence>
<dbReference type="CDD" id="cd04301">
    <property type="entry name" value="NAT_SF"/>
    <property type="match status" value="1"/>
</dbReference>
<proteinExistence type="inferred from homology"/>
<dbReference type="SUPFAM" id="SSF55729">
    <property type="entry name" value="Acyl-CoA N-acyltransferases (Nat)"/>
    <property type="match status" value="1"/>
</dbReference>
<name>A0A2G9ZF41_9BACT</name>
<gene>
    <name evidence="5" type="ORF">COX24_01735</name>
</gene>
<protein>
    <recommendedName>
        <fullName evidence="4">N-acetyltransferase domain-containing protein</fullName>
    </recommendedName>
</protein>
<reference evidence="5 6" key="1">
    <citation type="submission" date="2017-09" db="EMBL/GenBank/DDBJ databases">
        <title>Depth-based differentiation of microbial function through sediment-hosted aquifers and enrichment of novel symbionts in the deep terrestrial subsurface.</title>
        <authorList>
            <person name="Probst A.J."/>
            <person name="Ladd B."/>
            <person name="Jarett J.K."/>
            <person name="Geller-Mcgrath D.E."/>
            <person name="Sieber C.M."/>
            <person name="Emerson J.B."/>
            <person name="Anantharaman K."/>
            <person name="Thomas B.C."/>
            <person name="Malmstrom R."/>
            <person name="Stieglmeier M."/>
            <person name="Klingl A."/>
            <person name="Woyke T."/>
            <person name="Ryan C.M."/>
            <person name="Banfield J.F."/>
        </authorList>
    </citation>
    <scope>NUCLEOTIDE SEQUENCE [LARGE SCALE GENOMIC DNA]</scope>
    <source>
        <strain evidence="5">CG23_combo_of_CG06-09_8_20_14_all_37_87_8</strain>
    </source>
</reference>
<dbReference type="InterPro" id="IPR000182">
    <property type="entry name" value="GNAT_dom"/>
</dbReference>
<dbReference type="AlphaFoldDB" id="A0A2G9ZF41"/>
<keyword evidence="2" id="KW-0012">Acyltransferase</keyword>
<evidence type="ECO:0000259" key="4">
    <source>
        <dbReference type="PROSITE" id="PS51186"/>
    </source>
</evidence>
<dbReference type="PANTHER" id="PTHR43792">
    <property type="entry name" value="GNAT FAMILY, PUTATIVE (AFU_ORTHOLOGUE AFUA_3G00765)-RELATED-RELATED"/>
    <property type="match status" value="1"/>
</dbReference>
<dbReference type="PROSITE" id="PS51186">
    <property type="entry name" value="GNAT"/>
    <property type="match status" value="1"/>
</dbReference>
<dbReference type="InterPro" id="IPR016181">
    <property type="entry name" value="Acyl_CoA_acyltransferase"/>
</dbReference>
<dbReference type="Proteomes" id="UP000230447">
    <property type="component" value="Unassembled WGS sequence"/>
</dbReference>
<evidence type="ECO:0000313" key="5">
    <source>
        <dbReference type="EMBL" id="PIP31784.1"/>
    </source>
</evidence>
<accession>A0A2G9ZF41</accession>
<evidence type="ECO:0000313" key="6">
    <source>
        <dbReference type="Proteomes" id="UP000230447"/>
    </source>
</evidence>
<evidence type="ECO:0000256" key="3">
    <source>
        <dbReference type="ARBA" id="ARBA00038502"/>
    </source>
</evidence>
<keyword evidence="1" id="KW-0808">Transferase</keyword>
<comment type="caution">
    <text evidence="5">The sequence shown here is derived from an EMBL/GenBank/DDBJ whole genome shotgun (WGS) entry which is preliminary data.</text>
</comment>
<dbReference type="Pfam" id="PF13302">
    <property type="entry name" value="Acetyltransf_3"/>
    <property type="match status" value="1"/>
</dbReference>
<comment type="similarity">
    <text evidence="3">Belongs to the acetyltransferase family. RimJ subfamily.</text>
</comment>
<dbReference type="Gene3D" id="3.40.630.30">
    <property type="match status" value="1"/>
</dbReference>
<dbReference type="PANTHER" id="PTHR43792:SF8">
    <property type="entry name" value="[RIBOSOMAL PROTEIN US5]-ALANINE N-ACETYLTRANSFERASE"/>
    <property type="match status" value="1"/>
</dbReference>
<sequence>KQQIKRITLRKANQEDAKFLFDLRNNPNLFKYYKSPRPVEEKEHLTWLEKVFSGEAKKYLFILEFEGETAGQLRIDEFRESKAEINIALQEGFQGKGLGTLALQEGVKLAKQLGFKELIAEIHQDNLASLKLFQKACFSFNKAQAPWQTFILKI</sequence>
<feature type="non-terminal residue" evidence="5">
    <location>
        <position position="1"/>
    </location>
</feature>
<dbReference type="EMBL" id="PCSB01000033">
    <property type="protein sequence ID" value="PIP31784.1"/>
    <property type="molecule type" value="Genomic_DNA"/>
</dbReference>
<dbReference type="GO" id="GO:0016747">
    <property type="term" value="F:acyltransferase activity, transferring groups other than amino-acyl groups"/>
    <property type="evidence" value="ECO:0007669"/>
    <property type="project" value="InterPro"/>
</dbReference>
<feature type="domain" description="N-acetyltransferase" evidence="4">
    <location>
        <begin position="7"/>
        <end position="154"/>
    </location>
</feature>
<organism evidence="5 6">
    <name type="scientific">bacterium (Candidatus Gribaldobacteria) CG23_combo_of_CG06-09_8_20_14_all_37_87_8</name>
    <dbReference type="NCBI Taxonomy" id="2014278"/>
    <lineage>
        <taxon>Bacteria</taxon>
        <taxon>Candidatus Gribaldobacteria</taxon>
    </lineage>
</organism>
<evidence type="ECO:0000256" key="1">
    <source>
        <dbReference type="ARBA" id="ARBA00022679"/>
    </source>
</evidence>
<dbReference type="InterPro" id="IPR051531">
    <property type="entry name" value="N-acetyltransferase"/>
</dbReference>